<evidence type="ECO:0000313" key="23">
    <source>
        <dbReference type="Proteomes" id="UP000504621"/>
    </source>
</evidence>
<dbReference type="PROSITE" id="PS50011">
    <property type="entry name" value="PROTEIN_KINASE_DOM"/>
    <property type="match status" value="1"/>
</dbReference>
<dbReference type="CDD" id="cd00028">
    <property type="entry name" value="B_lectin"/>
    <property type="match status" value="1"/>
</dbReference>
<dbReference type="PROSITE" id="PS50927">
    <property type="entry name" value="BULB_LECTIN"/>
    <property type="match status" value="1"/>
</dbReference>
<evidence type="ECO:0000256" key="6">
    <source>
        <dbReference type="ARBA" id="ARBA00022729"/>
    </source>
</evidence>
<evidence type="ECO:0000259" key="22">
    <source>
        <dbReference type="PROSITE" id="PS50948"/>
    </source>
</evidence>
<evidence type="ECO:0000256" key="16">
    <source>
        <dbReference type="PIRNR" id="PIRNR000641"/>
    </source>
</evidence>
<evidence type="ECO:0000256" key="8">
    <source>
        <dbReference type="ARBA" id="ARBA00022777"/>
    </source>
</evidence>
<dbReference type="CDD" id="cd14066">
    <property type="entry name" value="STKc_IRAK"/>
    <property type="match status" value="1"/>
</dbReference>
<keyword evidence="9 16" id="KW-0067">ATP-binding</keyword>
<keyword evidence="6 19" id="KW-0732">Signal</keyword>
<dbReference type="InterPro" id="IPR000719">
    <property type="entry name" value="Prot_kinase_dom"/>
</dbReference>
<keyword evidence="3 16" id="KW-0723">Serine/threonine-protein kinase</keyword>
<dbReference type="PROSITE" id="PS50948">
    <property type="entry name" value="PAN"/>
    <property type="match status" value="1"/>
</dbReference>
<dbReference type="Pfam" id="PF00954">
    <property type="entry name" value="S_locus_glycop"/>
    <property type="match status" value="1"/>
</dbReference>
<evidence type="ECO:0000256" key="12">
    <source>
        <dbReference type="ARBA" id="ARBA00023157"/>
    </source>
</evidence>
<dbReference type="Pfam" id="PF08276">
    <property type="entry name" value="PAN_2"/>
    <property type="match status" value="1"/>
</dbReference>
<dbReference type="PANTHER" id="PTHR27002">
    <property type="entry name" value="RECEPTOR-LIKE SERINE/THREONINE-PROTEIN KINASE SD1-8"/>
    <property type="match status" value="1"/>
</dbReference>
<comment type="similarity">
    <text evidence="16">Belongs to the protein kinase superfamily. Ser/Thr protein kinase family.</text>
</comment>
<proteinExistence type="inferred from homology"/>
<keyword evidence="2" id="KW-1003">Cell membrane</keyword>
<dbReference type="SUPFAM" id="SSF51110">
    <property type="entry name" value="alpha-D-mannose-specific plant lectins"/>
    <property type="match status" value="1"/>
</dbReference>
<evidence type="ECO:0000313" key="24">
    <source>
        <dbReference type="RefSeq" id="XP_021287423.1"/>
    </source>
</evidence>
<organism evidence="23 24">
    <name type="scientific">Herrania umbratica</name>
    <dbReference type="NCBI Taxonomy" id="108875"/>
    <lineage>
        <taxon>Eukaryota</taxon>
        <taxon>Viridiplantae</taxon>
        <taxon>Streptophyta</taxon>
        <taxon>Embryophyta</taxon>
        <taxon>Tracheophyta</taxon>
        <taxon>Spermatophyta</taxon>
        <taxon>Magnoliopsida</taxon>
        <taxon>eudicotyledons</taxon>
        <taxon>Gunneridae</taxon>
        <taxon>Pentapetalae</taxon>
        <taxon>rosids</taxon>
        <taxon>malvids</taxon>
        <taxon>Malvales</taxon>
        <taxon>Malvaceae</taxon>
        <taxon>Byttnerioideae</taxon>
        <taxon>Herrania</taxon>
    </lineage>
</organism>
<evidence type="ECO:0000256" key="19">
    <source>
        <dbReference type="SAM" id="SignalP"/>
    </source>
</evidence>
<accession>A0A6J1AKF7</accession>
<dbReference type="Gene3D" id="3.30.200.20">
    <property type="entry name" value="Phosphorylase Kinase, domain 1"/>
    <property type="match status" value="1"/>
</dbReference>
<feature type="domain" description="Bulb-type lectin" evidence="21">
    <location>
        <begin position="25"/>
        <end position="145"/>
    </location>
</feature>
<evidence type="ECO:0000256" key="5">
    <source>
        <dbReference type="ARBA" id="ARBA00022692"/>
    </source>
</evidence>
<dbReference type="FunFam" id="1.10.510.10:FF:000060">
    <property type="entry name" value="G-type lectin S-receptor-like serine/threonine-protein kinase"/>
    <property type="match status" value="1"/>
</dbReference>
<dbReference type="CDD" id="cd01098">
    <property type="entry name" value="PAN_AP_plant"/>
    <property type="match status" value="1"/>
</dbReference>
<protein>
    <recommendedName>
        <fullName evidence="16">Receptor-like serine/threonine-protein kinase</fullName>
        <ecNumber evidence="16">2.7.11.1</ecNumber>
    </recommendedName>
</protein>
<dbReference type="InterPro" id="IPR001245">
    <property type="entry name" value="Ser-Thr/Tyr_kinase_cat_dom"/>
</dbReference>
<dbReference type="InterPro" id="IPR008271">
    <property type="entry name" value="Ser/Thr_kinase_AS"/>
</dbReference>
<comment type="catalytic activity">
    <reaction evidence="14 16">
        <text>L-threonyl-[protein] + ATP = O-phospho-L-threonyl-[protein] + ADP + H(+)</text>
        <dbReference type="Rhea" id="RHEA:46608"/>
        <dbReference type="Rhea" id="RHEA-COMP:11060"/>
        <dbReference type="Rhea" id="RHEA-COMP:11605"/>
        <dbReference type="ChEBI" id="CHEBI:15378"/>
        <dbReference type="ChEBI" id="CHEBI:30013"/>
        <dbReference type="ChEBI" id="CHEBI:30616"/>
        <dbReference type="ChEBI" id="CHEBI:61977"/>
        <dbReference type="ChEBI" id="CHEBI:456216"/>
        <dbReference type="EC" id="2.7.11.1"/>
    </reaction>
</comment>
<dbReference type="GO" id="GO:0005886">
    <property type="term" value="C:plasma membrane"/>
    <property type="evidence" value="ECO:0007669"/>
    <property type="project" value="UniProtKB-SubCell"/>
</dbReference>
<dbReference type="PANTHER" id="PTHR27002:SF214">
    <property type="entry name" value="RECEPTOR-LIKE SERINE_THREONINE-PROTEIN KINASE"/>
    <property type="match status" value="1"/>
</dbReference>
<dbReference type="InterPro" id="IPR001480">
    <property type="entry name" value="Bulb-type_lectin_dom"/>
</dbReference>
<dbReference type="InterPro" id="IPR011009">
    <property type="entry name" value="Kinase-like_dom_sf"/>
</dbReference>
<evidence type="ECO:0000256" key="3">
    <source>
        <dbReference type="ARBA" id="ARBA00022527"/>
    </source>
</evidence>
<dbReference type="SUPFAM" id="SSF56112">
    <property type="entry name" value="Protein kinase-like (PK-like)"/>
    <property type="match status" value="1"/>
</dbReference>
<dbReference type="InterPro" id="IPR021820">
    <property type="entry name" value="S-locus_recpt_kinase_C"/>
</dbReference>
<dbReference type="InterPro" id="IPR024171">
    <property type="entry name" value="SRK-like_kinase"/>
</dbReference>
<evidence type="ECO:0000256" key="7">
    <source>
        <dbReference type="ARBA" id="ARBA00022741"/>
    </source>
</evidence>
<evidence type="ECO:0000256" key="10">
    <source>
        <dbReference type="ARBA" id="ARBA00022989"/>
    </source>
</evidence>
<dbReference type="FunFam" id="3.30.200.20:FF:000195">
    <property type="entry name" value="G-type lectin S-receptor-like serine/threonine-protein kinase"/>
    <property type="match status" value="1"/>
</dbReference>
<evidence type="ECO:0000259" key="21">
    <source>
        <dbReference type="PROSITE" id="PS50927"/>
    </source>
</evidence>
<evidence type="ECO:0000256" key="4">
    <source>
        <dbReference type="ARBA" id="ARBA00022679"/>
    </source>
</evidence>
<feature type="compositionally biased region" description="Polar residues" evidence="17">
    <location>
        <begin position="825"/>
        <end position="834"/>
    </location>
</feature>
<keyword evidence="23" id="KW-1185">Reference proteome</keyword>
<dbReference type="GO" id="GO:0005524">
    <property type="term" value="F:ATP binding"/>
    <property type="evidence" value="ECO:0007669"/>
    <property type="project" value="UniProtKB-KW"/>
</dbReference>
<dbReference type="SMART" id="SM00473">
    <property type="entry name" value="PAN_AP"/>
    <property type="match status" value="1"/>
</dbReference>
<evidence type="ECO:0000256" key="11">
    <source>
        <dbReference type="ARBA" id="ARBA00023136"/>
    </source>
</evidence>
<keyword evidence="10 18" id="KW-1133">Transmembrane helix</keyword>
<dbReference type="EC" id="2.7.11.1" evidence="16"/>
<feature type="signal peptide" evidence="19">
    <location>
        <begin position="1"/>
        <end position="24"/>
    </location>
</feature>
<dbReference type="GeneID" id="110418932"/>
<feature type="transmembrane region" description="Helical" evidence="18">
    <location>
        <begin position="441"/>
        <end position="462"/>
    </location>
</feature>
<comment type="subcellular location">
    <subcellularLocation>
        <location evidence="1">Cell membrane</location>
        <topology evidence="1">Single-pass type I membrane protein</topology>
    </subcellularLocation>
</comment>
<evidence type="ECO:0000256" key="15">
    <source>
        <dbReference type="ARBA" id="ARBA00048679"/>
    </source>
</evidence>
<feature type="domain" description="Apple" evidence="22">
    <location>
        <begin position="340"/>
        <end position="423"/>
    </location>
</feature>
<dbReference type="GO" id="GO:0004674">
    <property type="term" value="F:protein serine/threonine kinase activity"/>
    <property type="evidence" value="ECO:0007669"/>
    <property type="project" value="UniProtKB-KW"/>
</dbReference>
<keyword evidence="11 18" id="KW-0472">Membrane</keyword>
<keyword evidence="12" id="KW-1015">Disulfide bond</keyword>
<dbReference type="Pfam" id="PF01453">
    <property type="entry name" value="B_lectin"/>
    <property type="match status" value="1"/>
</dbReference>
<dbReference type="SMART" id="SM00108">
    <property type="entry name" value="B_lectin"/>
    <property type="match status" value="1"/>
</dbReference>
<evidence type="ECO:0000256" key="14">
    <source>
        <dbReference type="ARBA" id="ARBA00047899"/>
    </source>
</evidence>
<keyword evidence="4 16" id="KW-0808">Transferase</keyword>
<dbReference type="Pfam" id="PF11883">
    <property type="entry name" value="DUF3403"/>
    <property type="match status" value="1"/>
</dbReference>
<comment type="catalytic activity">
    <reaction evidence="15 16">
        <text>L-seryl-[protein] + ATP = O-phospho-L-seryl-[protein] + ADP + H(+)</text>
        <dbReference type="Rhea" id="RHEA:17989"/>
        <dbReference type="Rhea" id="RHEA-COMP:9863"/>
        <dbReference type="Rhea" id="RHEA-COMP:11604"/>
        <dbReference type="ChEBI" id="CHEBI:15378"/>
        <dbReference type="ChEBI" id="CHEBI:29999"/>
        <dbReference type="ChEBI" id="CHEBI:30616"/>
        <dbReference type="ChEBI" id="CHEBI:83421"/>
        <dbReference type="ChEBI" id="CHEBI:456216"/>
        <dbReference type="EC" id="2.7.11.1"/>
    </reaction>
</comment>
<dbReference type="Gene3D" id="1.10.510.10">
    <property type="entry name" value="Transferase(Phosphotransferase) domain 1"/>
    <property type="match status" value="1"/>
</dbReference>
<evidence type="ECO:0000256" key="17">
    <source>
        <dbReference type="SAM" id="MobiDB-lite"/>
    </source>
</evidence>
<evidence type="ECO:0000256" key="1">
    <source>
        <dbReference type="ARBA" id="ARBA00004251"/>
    </source>
</evidence>
<sequence length="854" mass="95470">MKGSLASIFFFILMVLSIVEYSFAADMISLAQSVSDGERLVSSSKRFELGFFSPGNSTFRFLGIWYKNIPKAVVWVANRNRSIASAHGVLTINNDGNLVLLDGTNSTVWSSNVSRKAEVPVAQLLDSGNFVVKDNKTMQHDESYLWQSFDYPSDTLLPGMKLGKNLKTGKEWFLTSWRSADDPSPGNFTTRLSIQGLPSLVIYMGSAKVFRSGLWSGSYFGGTPVSPNLVSVATMVHSEDEIYYRYEPYNNPIIMRFTLNQSGSMQRVIWNARRTEWDDVTLSPYDQCGQYGQCGANGFCSINKTPICECLKGFRPDSEGLDASNHSRSTRCVKRRPSDCQIGEGFLRLAWMKLPDLIDFKFNESMNLKECEVECLQNCSCSAYASAILDGREKGCLMWYGDLIDMEDRSGKERGPDIYVRVPSSELGSVGASNEKKLVKIIIVVSIISGMIVLGLVSCFVLRKKWKRVSVSGYALNDKKRTRTTKLLSVIPGMTILGARFSDITKKTWKGGKESCNENVEAPLFDLVSIATATNGFSQENLIGIGGFGPVYKGILPTGKEIAVKRLSKNSGQGAEEFRNEVVLIAKLQHRNLVGLYGSCIQGEERLLIYEYMPNKSLDYFIFDHDRRVLLAWQKRFDIIMQIVRGLLYLHQDSKLQIIHRDLKASNILLDSDMNPKISDFGLARTFEGDDKISETKRVIGTFGYMSPEYTINGKFSAKSDVFSFGVLLLEIISGQKNRSFHHPDHHHSLSGHAWLLWNAGRAMELVDACLEDSIVESQVLRCIQVGLLCVQNFPKDRPTMSSVNFMLANEEAMLPHPKEPGFFTDTNSKANTPTRKEESDTVNVVTITMVGGR</sequence>
<feature type="domain" description="Protein kinase" evidence="20">
    <location>
        <begin position="537"/>
        <end position="815"/>
    </location>
</feature>
<dbReference type="InterPro" id="IPR003609">
    <property type="entry name" value="Pan_app"/>
</dbReference>
<feature type="region of interest" description="Disordered" evidence="17">
    <location>
        <begin position="818"/>
        <end position="840"/>
    </location>
</feature>
<dbReference type="OrthoDB" id="1910371at2759"/>
<feature type="chain" id="PRO_5026759319" description="Receptor-like serine/threonine-protein kinase" evidence="19">
    <location>
        <begin position="25"/>
        <end position="854"/>
    </location>
</feature>
<evidence type="ECO:0000256" key="9">
    <source>
        <dbReference type="ARBA" id="ARBA00022840"/>
    </source>
</evidence>
<keyword evidence="13" id="KW-0325">Glycoprotein</keyword>
<dbReference type="Proteomes" id="UP000504621">
    <property type="component" value="Unplaced"/>
</dbReference>
<dbReference type="PROSITE" id="PS00108">
    <property type="entry name" value="PROTEIN_KINASE_ST"/>
    <property type="match status" value="1"/>
</dbReference>
<name>A0A6J1AKF7_9ROSI</name>
<keyword evidence="5 18" id="KW-0812">Transmembrane</keyword>
<dbReference type="PIRSF" id="PIRSF000641">
    <property type="entry name" value="SRK"/>
    <property type="match status" value="1"/>
</dbReference>
<evidence type="ECO:0000256" key="2">
    <source>
        <dbReference type="ARBA" id="ARBA00022475"/>
    </source>
</evidence>
<dbReference type="SMART" id="SM00220">
    <property type="entry name" value="S_TKc"/>
    <property type="match status" value="1"/>
</dbReference>
<evidence type="ECO:0000256" key="13">
    <source>
        <dbReference type="ARBA" id="ARBA00023180"/>
    </source>
</evidence>
<dbReference type="Pfam" id="PF07714">
    <property type="entry name" value="PK_Tyr_Ser-Thr"/>
    <property type="match status" value="1"/>
</dbReference>
<keyword evidence="7 16" id="KW-0547">Nucleotide-binding</keyword>
<dbReference type="RefSeq" id="XP_021287423.1">
    <property type="nucleotide sequence ID" value="XM_021431748.1"/>
</dbReference>
<dbReference type="AlphaFoldDB" id="A0A6J1AKF7"/>
<dbReference type="InterPro" id="IPR036426">
    <property type="entry name" value="Bulb-type_lectin_dom_sf"/>
</dbReference>
<dbReference type="GO" id="GO:0048544">
    <property type="term" value="P:recognition of pollen"/>
    <property type="evidence" value="ECO:0007669"/>
    <property type="project" value="InterPro"/>
</dbReference>
<gene>
    <name evidence="24" type="primary">LOC110418932</name>
</gene>
<evidence type="ECO:0000256" key="18">
    <source>
        <dbReference type="SAM" id="Phobius"/>
    </source>
</evidence>
<keyword evidence="8 16" id="KW-0418">Kinase</keyword>
<reference evidence="24" key="1">
    <citation type="submission" date="2025-08" db="UniProtKB">
        <authorList>
            <consortium name="RefSeq"/>
        </authorList>
    </citation>
    <scope>IDENTIFICATION</scope>
    <source>
        <tissue evidence="24">Leaf</tissue>
    </source>
</reference>
<dbReference type="FunFam" id="2.90.10.10:FF:000004">
    <property type="entry name" value="G-type lectin S-receptor-like serine/threonine-protein kinase"/>
    <property type="match status" value="1"/>
</dbReference>
<dbReference type="InterPro" id="IPR000858">
    <property type="entry name" value="S_locus_glycoprot_dom"/>
</dbReference>
<dbReference type="Gene3D" id="2.90.10.10">
    <property type="entry name" value="Bulb-type lectin domain"/>
    <property type="match status" value="1"/>
</dbReference>
<evidence type="ECO:0000259" key="20">
    <source>
        <dbReference type="PROSITE" id="PS50011"/>
    </source>
</evidence>